<dbReference type="Pfam" id="PF00379">
    <property type="entry name" value="Chitin_bind_4"/>
    <property type="match status" value="1"/>
</dbReference>
<keyword evidence="1 2" id="KW-0193">Cuticle</keyword>
<dbReference type="Proteomes" id="UP001329430">
    <property type="component" value="Chromosome 1"/>
</dbReference>
<evidence type="ECO:0000313" key="4">
    <source>
        <dbReference type="EMBL" id="KAK5649513.1"/>
    </source>
</evidence>
<reference evidence="4 5" key="1">
    <citation type="journal article" date="2024" name="Insects">
        <title>An Improved Chromosome-Level Genome Assembly of the Firefly Pyrocoelia pectoralis.</title>
        <authorList>
            <person name="Fu X."/>
            <person name="Meyer-Rochow V.B."/>
            <person name="Ballantyne L."/>
            <person name="Zhu X."/>
        </authorList>
    </citation>
    <scope>NUCLEOTIDE SEQUENCE [LARGE SCALE GENOMIC DNA]</scope>
    <source>
        <strain evidence="4">XCY_ONT2</strain>
    </source>
</reference>
<dbReference type="InterPro" id="IPR031311">
    <property type="entry name" value="CHIT_BIND_RR_consensus"/>
</dbReference>
<dbReference type="GO" id="GO:0042302">
    <property type="term" value="F:structural constituent of cuticle"/>
    <property type="evidence" value="ECO:0007669"/>
    <property type="project" value="UniProtKB-UniRule"/>
</dbReference>
<name>A0AAN7VUH7_9COLE</name>
<dbReference type="PANTHER" id="PTHR12236">
    <property type="entry name" value="STRUCTURAL CONTITUENT OF CUTICLE"/>
    <property type="match status" value="1"/>
</dbReference>
<dbReference type="AlphaFoldDB" id="A0AAN7VUH7"/>
<keyword evidence="3" id="KW-1133">Transmembrane helix</keyword>
<dbReference type="PRINTS" id="PR00947">
    <property type="entry name" value="CUTICLE"/>
</dbReference>
<feature type="transmembrane region" description="Helical" evidence="3">
    <location>
        <begin position="20"/>
        <end position="40"/>
    </location>
</feature>
<protein>
    <recommendedName>
        <fullName evidence="6">Cuticle protein</fullName>
    </recommendedName>
</protein>
<proteinExistence type="predicted"/>
<dbReference type="InterPro" id="IPR051217">
    <property type="entry name" value="Insect_Cuticle_Struc_Prot"/>
</dbReference>
<keyword evidence="5" id="KW-1185">Reference proteome</keyword>
<evidence type="ECO:0000256" key="1">
    <source>
        <dbReference type="ARBA" id="ARBA00022460"/>
    </source>
</evidence>
<accession>A0AAN7VUH7</accession>
<comment type="caution">
    <text evidence="4">The sequence shown here is derived from an EMBL/GenBank/DDBJ whole genome shotgun (WGS) entry which is preliminary data.</text>
</comment>
<dbReference type="PANTHER" id="PTHR12236:SF86">
    <property type="entry name" value="CCP84AC-RELATED"/>
    <property type="match status" value="1"/>
</dbReference>
<organism evidence="4 5">
    <name type="scientific">Pyrocoelia pectoralis</name>
    <dbReference type="NCBI Taxonomy" id="417401"/>
    <lineage>
        <taxon>Eukaryota</taxon>
        <taxon>Metazoa</taxon>
        <taxon>Ecdysozoa</taxon>
        <taxon>Arthropoda</taxon>
        <taxon>Hexapoda</taxon>
        <taxon>Insecta</taxon>
        <taxon>Pterygota</taxon>
        <taxon>Neoptera</taxon>
        <taxon>Endopterygota</taxon>
        <taxon>Coleoptera</taxon>
        <taxon>Polyphaga</taxon>
        <taxon>Elateriformia</taxon>
        <taxon>Elateroidea</taxon>
        <taxon>Lampyridae</taxon>
        <taxon>Lampyrinae</taxon>
        <taxon>Pyrocoelia</taxon>
    </lineage>
</organism>
<gene>
    <name evidence="4" type="ORF">RI129_000542</name>
</gene>
<keyword evidence="3" id="KW-0472">Membrane</keyword>
<dbReference type="GO" id="GO:0031012">
    <property type="term" value="C:extracellular matrix"/>
    <property type="evidence" value="ECO:0007669"/>
    <property type="project" value="TreeGrafter"/>
</dbReference>
<evidence type="ECO:0000313" key="5">
    <source>
        <dbReference type="Proteomes" id="UP001329430"/>
    </source>
</evidence>
<evidence type="ECO:0000256" key="3">
    <source>
        <dbReference type="SAM" id="Phobius"/>
    </source>
</evidence>
<evidence type="ECO:0008006" key="6">
    <source>
        <dbReference type="Google" id="ProtNLM"/>
    </source>
</evidence>
<dbReference type="PROSITE" id="PS00233">
    <property type="entry name" value="CHIT_BIND_RR_1"/>
    <property type="match status" value="1"/>
</dbReference>
<dbReference type="EMBL" id="JAVRBK010000001">
    <property type="protein sequence ID" value="KAK5649513.1"/>
    <property type="molecule type" value="Genomic_DNA"/>
</dbReference>
<keyword evidence="3" id="KW-0812">Transmembrane</keyword>
<dbReference type="GO" id="GO:0005615">
    <property type="term" value="C:extracellular space"/>
    <property type="evidence" value="ECO:0007669"/>
    <property type="project" value="TreeGrafter"/>
</dbReference>
<dbReference type="PROSITE" id="PS51155">
    <property type="entry name" value="CHIT_BIND_RR_2"/>
    <property type="match status" value="1"/>
</dbReference>
<sequence length="193" mass="20742">MFVTVDLQSCKESPKMAFKVLVFAAFVACATAAVVGPIPVQEPEPFNPHPQYTFDYAVQDPTTGDFKSQTETRDGPGVQGRYTVLEPNGSERIVEYTADDVHGFNAVVRHQPAGGAPAAPGVPVAKVAPVAKIVPEIKAVKAAPYGYAPFGYPAYHGYPGYAGYPGYSGYHGYSGYPHGYRSPFYGGYQPAYY</sequence>
<dbReference type="InterPro" id="IPR000618">
    <property type="entry name" value="Insect_cuticle"/>
</dbReference>
<evidence type="ECO:0000256" key="2">
    <source>
        <dbReference type="PROSITE-ProRule" id="PRU00497"/>
    </source>
</evidence>